<dbReference type="InterPro" id="IPR011712">
    <property type="entry name" value="Sig_transdc_His_kin_sub3_dim/P"/>
</dbReference>
<dbReference type="PANTHER" id="PTHR24421">
    <property type="entry name" value="NITRATE/NITRITE SENSOR PROTEIN NARX-RELATED"/>
    <property type="match status" value="1"/>
</dbReference>
<dbReference type="GO" id="GO:0046983">
    <property type="term" value="F:protein dimerization activity"/>
    <property type="evidence" value="ECO:0007669"/>
    <property type="project" value="InterPro"/>
</dbReference>
<evidence type="ECO:0000256" key="7">
    <source>
        <dbReference type="ARBA" id="ARBA00022840"/>
    </source>
</evidence>
<comment type="caution">
    <text evidence="11">The sequence shown here is derived from an EMBL/GenBank/DDBJ whole genome shotgun (WGS) entry which is preliminary data.</text>
</comment>
<gene>
    <name evidence="11" type="ORF">HNR73_005050</name>
</gene>
<dbReference type="Gene3D" id="1.20.5.1930">
    <property type="match status" value="1"/>
</dbReference>
<keyword evidence="4" id="KW-0808">Transferase</keyword>
<evidence type="ECO:0000256" key="6">
    <source>
        <dbReference type="ARBA" id="ARBA00022777"/>
    </source>
</evidence>
<feature type="transmembrane region" description="Helical" evidence="9">
    <location>
        <begin position="34"/>
        <end position="55"/>
    </location>
</feature>
<keyword evidence="12" id="KW-1185">Reference proteome</keyword>
<dbReference type="GO" id="GO:0000155">
    <property type="term" value="F:phosphorelay sensor kinase activity"/>
    <property type="evidence" value="ECO:0007669"/>
    <property type="project" value="InterPro"/>
</dbReference>
<evidence type="ECO:0000256" key="2">
    <source>
        <dbReference type="ARBA" id="ARBA00012438"/>
    </source>
</evidence>
<dbReference type="InterPro" id="IPR003594">
    <property type="entry name" value="HATPase_dom"/>
</dbReference>
<evidence type="ECO:0000313" key="12">
    <source>
        <dbReference type="Proteomes" id="UP000548476"/>
    </source>
</evidence>
<sequence>MPAFFDRTLLVDSMVAAGLAAATAITQIPASANQGILFTDPAGFTVIILSGLVLAIRRKFPLICLATVFAGTMLYLWLGFPYGPIFLLIAVAIGTVGCEVPPKLSIPVTALVFAAHTPLTMRPQGEDDPPIVNVAISATWLILPLITGIAWRMAREARGRASAEERHRYVSEERLRMSREVHDVVGHSLAVISMHAGVALHVIERRGGGTPPEVVDSLRTIRDSGREALDELRATLSPLTGGEEPDKAPPQGLATLPDLVGRLSEGGLKVTLTVDGERGRIPSAVDGAGLRIAQEALTNVVRHSGAHRAEVTVTYAPGLVEVSVADDGRGHDGSETGGHGLAGMRERATALGGGLELGRGRLAGFEVRARLPYEKVKA</sequence>
<dbReference type="GO" id="GO:0016020">
    <property type="term" value="C:membrane"/>
    <property type="evidence" value="ECO:0007669"/>
    <property type="project" value="InterPro"/>
</dbReference>
<evidence type="ECO:0000256" key="5">
    <source>
        <dbReference type="ARBA" id="ARBA00022741"/>
    </source>
</evidence>
<dbReference type="CDD" id="cd16917">
    <property type="entry name" value="HATPase_UhpB-NarQ-NarX-like"/>
    <property type="match status" value="1"/>
</dbReference>
<accession>A0A841FV07</accession>
<dbReference type="PANTHER" id="PTHR24421:SF10">
    <property type="entry name" value="NITRATE_NITRITE SENSOR PROTEIN NARQ"/>
    <property type="match status" value="1"/>
</dbReference>
<dbReference type="InterPro" id="IPR050482">
    <property type="entry name" value="Sensor_HK_TwoCompSys"/>
</dbReference>
<dbReference type="AlphaFoldDB" id="A0A841FV07"/>
<keyword evidence="9" id="KW-1133">Transmembrane helix</keyword>
<protein>
    <recommendedName>
        <fullName evidence="2">histidine kinase</fullName>
        <ecNumber evidence="2">2.7.13.3</ecNumber>
    </recommendedName>
</protein>
<dbReference type="Pfam" id="PF07730">
    <property type="entry name" value="HisKA_3"/>
    <property type="match status" value="1"/>
</dbReference>
<evidence type="ECO:0000256" key="4">
    <source>
        <dbReference type="ARBA" id="ARBA00022679"/>
    </source>
</evidence>
<keyword evidence="7" id="KW-0067">ATP-binding</keyword>
<keyword evidence="9" id="KW-0812">Transmembrane</keyword>
<name>A0A841FV07_9ACTN</name>
<keyword evidence="6 11" id="KW-0418">Kinase</keyword>
<evidence type="ECO:0000256" key="1">
    <source>
        <dbReference type="ARBA" id="ARBA00000085"/>
    </source>
</evidence>
<proteinExistence type="predicted"/>
<keyword evidence="5" id="KW-0547">Nucleotide-binding</keyword>
<evidence type="ECO:0000256" key="9">
    <source>
        <dbReference type="SAM" id="Phobius"/>
    </source>
</evidence>
<dbReference type="SMART" id="SM00387">
    <property type="entry name" value="HATPase_c"/>
    <property type="match status" value="1"/>
</dbReference>
<evidence type="ECO:0000256" key="3">
    <source>
        <dbReference type="ARBA" id="ARBA00022553"/>
    </source>
</evidence>
<reference evidence="11 12" key="1">
    <citation type="submission" date="2020-08" db="EMBL/GenBank/DDBJ databases">
        <title>Genomic Encyclopedia of Type Strains, Phase IV (KMG-IV): sequencing the most valuable type-strain genomes for metagenomic binning, comparative biology and taxonomic classification.</title>
        <authorList>
            <person name="Goeker M."/>
        </authorList>
    </citation>
    <scope>NUCLEOTIDE SEQUENCE [LARGE SCALE GENOMIC DNA]</scope>
    <source>
        <strain evidence="11 12">YIM 65646</strain>
    </source>
</reference>
<organism evidence="11 12">
    <name type="scientific">Phytomonospora endophytica</name>
    <dbReference type="NCBI Taxonomy" id="714109"/>
    <lineage>
        <taxon>Bacteria</taxon>
        <taxon>Bacillati</taxon>
        <taxon>Actinomycetota</taxon>
        <taxon>Actinomycetes</taxon>
        <taxon>Micromonosporales</taxon>
        <taxon>Micromonosporaceae</taxon>
        <taxon>Phytomonospora</taxon>
    </lineage>
</organism>
<keyword evidence="3" id="KW-0597">Phosphoprotein</keyword>
<dbReference type="Proteomes" id="UP000548476">
    <property type="component" value="Unassembled WGS sequence"/>
</dbReference>
<dbReference type="EC" id="2.7.13.3" evidence="2"/>
<comment type="catalytic activity">
    <reaction evidence="1">
        <text>ATP + protein L-histidine = ADP + protein N-phospho-L-histidine.</text>
        <dbReference type="EC" id="2.7.13.3"/>
    </reaction>
</comment>
<dbReference type="EMBL" id="JACHGT010000011">
    <property type="protein sequence ID" value="MBB6037177.1"/>
    <property type="molecule type" value="Genomic_DNA"/>
</dbReference>
<dbReference type="GO" id="GO:0005524">
    <property type="term" value="F:ATP binding"/>
    <property type="evidence" value="ECO:0007669"/>
    <property type="project" value="UniProtKB-KW"/>
</dbReference>
<dbReference type="InterPro" id="IPR036890">
    <property type="entry name" value="HATPase_C_sf"/>
</dbReference>
<dbReference type="Pfam" id="PF02518">
    <property type="entry name" value="HATPase_c"/>
    <property type="match status" value="1"/>
</dbReference>
<keyword evidence="9" id="KW-0472">Membrane</keyword>
<feature type="domain" description="Histidine kinase/HSP90-like ATPase" evidence="10">
    <location>
        <begin position="285"/>
        <end position="375"/>
    </location>
</feature>
<dbReference type="RefSeq" id="WP_184789994.1">
    <property type="nucleotide sequence ID" value="NZ_BONT01000106.1"/>
</dbReference>
<evidence type="ECO:0000259" key="10">
    <source>
        <dbReference type="SMART" id="SM00387"/>
    </source>
</evidence>
<evidence type="ECO:0000313" key="11">
    <source>
        <dbReference type="EMBL" id="MBB6037177.1"/>
    </source>
</evidence>
<feature type="transmembrane region" description="Helical" evidence="9">
    <location>
        <begin position="131"/>
        <end position="151"/>
    </location>
</feature>
<dbReference type="Gene3D" id="3.30.565.10">
    <property type="entry name" value="Histidine kinase-like ATPase, C-terminal domain"/>
    <property type="match status" value="1"/>
</dbReference>
<dbReference type="SUPFAM" id="SSF55874">
    <property type="entry name" value="ATPase domain of HSP90 chaperone/DNA topoisomerase II/histidine kinase"/>
    <property type="match status" value="1"/>
</dbReference>
<evidence type="ECO:0000256" key="8">
    <source>
        <dbReference type="ARBA" id="ARBA00023012"/>
    </source>
</evidence>
<keyword evidence="8" id="KW-0902">Two-component regulatory system</keyword>